<evidence type="ECO:0000256" key="1">
    <source>
        <dbReference type="SAM" id="Phobius"/>
    </source>
</evidence>
<feature type="transmembrane region" description="Helical" evidence="1">
    <location>
        <begin position="121"/>
        <end position="138"/>
    </location>
</feature>
<sequence>MESEVLLYKCAVIISSFAPISMGLFGFLIGPQSATLSIGSLSSAQSQQDYSISLDCHYRYLSGLLLGIGLLFLYLVTRVLEKETNRILKMLTFIVVLGGCGRLLSLGGFYQGQVKSVNGKMLLGLFMELVVTPTLYMWHNRIMKITDTSTKTKVQ</sequence>
<accession>A0A815C8M4</accession>
<dbReference type="Pfam" id="PF14248">
    <property type="entry name" value="DUF4345"/>
    <property type="match status" value="1"/>
</dbReference>
<comment type="caution">
    <text evidence="3">The sequence shown here is derived from an EMBL/GenBank/DDBJ whole genome shotgun (WGS) entry which is preliminary data.</text>
</comment>
<dbReference type="AlphaFoldDB" id="A0A815C8M4"/>
<evidence type="ECO:0008006" key="5">
    <source>
        <dbReference type="Google" id="ProtNLM"/>
    </source>
</evidence>
<protein>
    <recommendedName>
        <fullName evidence="5">DUF4345 domain-containing protein</fullName>
    </recommendedName>
</protein>
<feature type="transmembrane region" description="Helical" evidence="1">
    <location>
        <begin position="7"/>
        <end position="29"/>
    </location>
</feature>
<proteinExistence type="predicted"/>
<dbReference type="Proteomes" id="UP000663832">
    <property type="component" value="Unassembled WGS sequence"/>
</dbReference>
<organism evidence="3 4">
    <name type="scientific">Adineta steineri</name>
    <dbReference type="NCBI Taxonomy" id="433720"/>
    <lineage>
        <taxon>Eukaryota</taxon>
        <taxon>Metazoa</taxon>
        <taxon>Spiralia</taxon>
        <taxon>Gnathifera</taxon>
        <taxon>Rotifera</taxon>
        <taxon>Eurotatoria</taxon>
        <taxon>Bdelloidea</taxon>
        <taxon>Adinetida</taxon>
        <taxon>Adinetidae</taxon>
        <taxon>Adineta</taxon>
    </lineage>
</organism>
<evidence type="ECO:0000313" key="3">
    <source>
        <dbReference type="EMBL" id="CAF1280694.1"/>
    </source>
</evidence>
<evidence type="ECO:0000313" key="2">
    <source>
        <dbReference type="EMBL" id="CAF1102553.1"/>
    </source>
</evidence>
<dbReference type="InterPro" id="IPR025597">
    <property type="entry name" value="DUF4345"/>
</dbReference>
<gene>
    <name evidence="2" type="ORF">BJG266_LOCUS21438</name>
    <name evidence="3" type="ORF">QVE165_LOCUS30127</name>
</gene>
<dbReference type="Proteomes" id="UP000663877">
    <property type="component" value="Unassembled WGS sequence"/>
</dbReference>
<evidence type="ECO:0000313" key="4">
    <source>
        <dbReference type="Proteomes" id="UP000663832"/>
    </source>
</evidence>
<dbReference type="EMBL" id="CAJNOM010000247">
    <property type="protein sequence ID" value="CAF1280694.1"/>
    <property type="molecule type" value="Genomic_DNA"/>
</dbReference>
<keyword evidence="1" id="KW-1133">Transmembrane helix</keyword>
<keyword evidence="1" id="KW-0812">Transmembrane</keyword>
<feature type="transmembrane region" description="Helical" evidence="1">
    <location>
        <begin position="88"/>
        <end position="109"/>
    </location>
</feature>
<keyword evidence="4" id="KW-1185">Reference proteome</keyword>
<name>A0A815C8M4_9BILA</name>
<reference evidence="3" key="1">
    <citation type="submission" date="2021-02" db="EMBL/GenBank/DDBJ databases">
        <authorList>
            <person name="Nowell W R."/>
        </authorList>
    </citation>
    <scope>NUCLEOTIDE SEQUENCE</scope>
</reference>
<keyword evidence="1" id="KW-0472">Membrane</keyword>
<dbReference type="EMBL" id="CAJNOI010000127">
    <property type="protein sequence ID" value="CAF1102553.1"/>
    <property type="molecule type" value="Genomic_DNA"/>
</dbReference>
<feature type="transmembrane region" description="Helical" evidence="1">
    <location>
        <begin position="58"/>
        <end position="76"/>
    </location>
</feature>